<feature type="active site" description="Charge relay system" evidence="5 6">
    <location>
        <position position="307"/>
    </location>
</feature>
<evidence type="ECO:0000256" key="5">
    <source>
        <dbReference type="PIRSR" id="PIRSR615500-1"/>
    </source>
</evidence>
<dbReference type="PRINTS" id="PR00723">
    <property type="entry name" value="SUBTILISIN"/>
</dbReference>
<feature type="domain" description="Peptidase S8/S53" evidence="8">
    <location>
        <begin position="105"/>
        <end position="355"/>
    </location>
</feature>
<dbReference type="PANTHER" id="PTHR43806">
    <property type="entry name" value="PEPTIDASE S8"/>
    <property type="match status" value="1"/>
</dbReference>
<dbReference type="AlphaFoldDB" id="A0A2M7MEV6"/>
<evidence type="ECO:0000256" key="7">
    <source>
        <dbReference type="RuleBase" id="RU003355"/>
    </source>
</evidence>
<dbReference type="GO" id="GO:0004252">
    <property type="term" value="F:serine-type endopeptidase activity"/>
    <property type="evidence" value="ECO:0007669"/>
    <property type="project" value="UniProtKB-UniRule"/>
</dbReference>
<dbReference type="PANTHER" id="PTHR43806:SF11">
    <property type="entry name" value="CEREVISIN-RELATED"/>
    <property type="match status" value="1"/>
</dbReference>
<dbReference type="InterPro" id="IPR000209">
    <property type="entry name" value="Peptidase_S8/S53_dom"/>
</dbReference>
<proteinExistence type="inferred from homology"/>
<dbReference type="Gene3D" id="3.40.50.200">
    <property type="entry name" value="Peptidase S8/S53 domain"/>
    <property type="match status" value="1"/>
</dbReference>
<evidence type="ECO:0000256" key="3">
    <source>
        <dbReference type="ARBA" id="ARBA00022801"/>
    </source>
</evidence>
<dbReference type="InterPro" id="IPR036852">
    <property type="entry name" value="Peptidase_S8/S53_dom_sf"/>
</dbReference>
<evidence type="ECO:0000313" key="10">
    <source>
        <dbReference type="Proteomes" id="UP000230064"/>
    </source>
</evidence>
<evidence type="ECO:0000259" key="8">
    <source>
        <dbReference type="Pfam" id="PF00082"/>
    </source>
</evidence>
<dbReference type="PROSITE" id="PS51892">
    <property type="entry name" value="SUBTILASE"/>
    <property type="match status" value="1"/>
</dbReference>
<sequence>MKKIVLLGITLIMLASAVGIVMASNGNGKEMARVIADTTGIIDKLSFRVRGCEIIHELSDATALKCPANIVSKLKVREDPVLHIMDMEANVQINADDVWTLGYTGSGVTVAVLDTGIDTDHPELADSIAGGQGFGYLTYEDDHGHGTHVSGIITADGVGGTPFGFAKGAAPDTKIWMAKVCNASGSCYSTDIAAAIEYVVSNNIAKIMSISLGGGGTSRANCDTDYLAKKVNWAVDNGVTVAVAAGNTSGRVSSPGCASKAIAVGAVDKSDVRASFSGTGLALDIMAPGVNIYSSIIGGYDSWSGTSMATPHISATIALLKQVNSALADNQIKDALYKTAKDLGTAGWDKYYGWGRVDALAAVNYVKPPEPECTGDADCDDELFCNGPETCSAGVCQPGAPIDCSDGISCTVDTCDEIGDTCVHTPSDSLCNDGLYCNGVEYCDATLDCQVGTPVICEDDNECTIDNCNETADACEYSPVENNTSCASGEGVCCLGECKIGLTECPVTAVKCWSGSNQYLYRNNGQAAKFCKCASGTYGYNSYNYTWARKTVFYYVDSGNNENWEAASRSSYLPVYQVTCTNGKAYLTDQDYYYPK</sequence>
<evidence type="ECO:0000313" key="9">
    <source>
        <dbReference type="EMBL" id="PIX88104.1"/>
    </source>
</evidence>
<keyword evidence="2 6" id="KW-0645">Protease</keyword>
<organism evidence="9 10">
    <name type="scientific">Candidatus Nealsonbacteria bacterium CG_4_10_14_3_um_filter_36_16</name>
    <dbReference type="NCBI Taxonomy" id="1974685"/>
    <lineage>
        <taxon>Bacteria</taxon>
        <taxon>Candidatus Nealsoniibacteriota</taxon>
    </lineage>
</organism>
<dbReference type="GO" id="GO:0006508">
    <property type="term" value="P:proteolysis"/>
    <property type="evidence" value="ECO:0007669"/>
    <property type="project" value="UniProtKB-KW"/>
</dbReference>
<reference evidence="10" key="1">
    <citation type="submission" date="2017-09" db="EMBL/GenBank/DDBJ databases">
        <title>Depth-based differentiation of microbial function through sediment-hosted aquifers and enrichment of novel symbionts in the deep terrestrial subsurface.</title>
        <authorList>
            <person name="Probst A.J."/>
            <person name="Ladd B."/>
            <person name="Jarett J.K."/>
            <person name="Geller-Mcgrath D.E."/>
            <person name="Sieber C.M.K."/>
            <person name="Emerson J.B."/>
            <person name="Anantharaman K."/>
            <person name="Thomas B.C."/>
            <person name="Malmstrom R."/>
            <person name="Stieglmeier M."/>
            <person name="Klingl A."/>
            <person name="Woyke T."/>
            <person name="Ryan C.M."/>
            <person name="Banfield J.F."/>
        </authorList>
    </citation>
    <scope>NUCLEOTIDE SEQUENCE [LARGE SCALE GENOMIC DNA]</scope>
</reference>
<dbReference type="InterPro" id="IPR023828">
    <property type="entry name" value="Peptidase_S8_Ser-AS"/>
</dbReference>
<dbReference type="Proteomes" id="UP000230064">
    <property type="component" value="Unassembled WGS sequence"/>
</dbReference>
<dbReference type="InterPro" id="IPR015500">
    <property type="entry name" value="Peptidase_S8_subtilisin-rel"/>
</dbReference>
<dbReference type="EMBL" id="PFJR01000044">
    <property type="protein sequence ID" value="PIX88104.1"/>
    <property type="molecule type" value="Genomic_DNA"/>
</dbReference>
<evidence type="ECO:0000256" key="1">
    <source>
        <dbReference type="ARBA" id="ARBA00011073"/>
    </source>
</evidence>
<keyword evidence="4 6" id="KW-0720">Serine protease</keyword>
<feature type="active site" description="Charge relay system" evidence="5 6">
    <location>
        <position position="145"/>
    </location>
</feature>
<dbReference type="SUPFAM" id="SSF52743">
    <property type="entry name" value="Subtilisin-like"/>
    <property type="match status" value="1"/>
</dbReference>
<accession>A0A2M7MEV6</accession>
<dbReference type="PROSITE" id="PS00137">
    <property type="entry name" value="SUBTILASE_HIS"/>
    <property type="match status" value="1"/>
</dbReference>
<comment type="caution">
    <text evidence="9">The sequence shown here is derived from an EMBL/GenBank/DDBJ whole genome shotgun (WGS) entry which is preliminary data.</text>
</comment>
<feature type="active site" description="Charge relay system" evidence="5 6">
    <location>
        <position position="114"/>
    </location>
</feature>
<dbReference type="InterPro" id="IPR023827">
    <property type="entry name" value="Peptidase_S8_Asp-AS"/>
</dbReference>
<name>A0A2M7MEV6_9BACT</name>
<dbReference type="PROSITE" id="PS00136">
    <property type="entry name" value="SUBTILASE_ASP"/>
    <property type="match status" value="1"/>
</dbReference>
<comment type="similarity">
    <text evidence="1 6 7">Belongs to the peptidase S8 family.</text>
</comment>
<evidence type="ECO:0000256" key="2">
    <source>
        <dbReference type="ARBA" id="ARBA00022670"/>
    </source>
</evidence>
<dbReference type="Pfam" id="PF00082">
    <property type="entry name" value="Peptidase_S8"/>
    <property type="match status" value="1"/>
</dbReference>
<protein>
    <recommendedName>
        <fullName evidence="8">Peptidase S8/S53 domain-containing protein</fullName>
    </recommendedName>
</protein>
<dbReference type="InterPro" id="IPR022398">
    <property type="entry name" value="Peptidase_S8_His-AS"/>
</dbReference>
<evidence type="ECO:0000256" key="4">
    <source>
        <dbReference type="ARBA" id="ARBA00022825"/>
    </source>
</evidence>
<gene>
    <name evidence="9" type="ORF">COZ30_01845</name>
</gene>
<dbReference type="InterPro" id="IPR050131">
    <property type="entry name" value="Peptidase_S8_subtilisin-like"/>
</dbReference>
<dbReference type="PROSITE" id="PS00138">
    <property type="entry name" value="SUBTILASE_SER"/>
    <property type="match status" value="1"/>
</dbReference>
<evidence type="ECO:0000256" key="6">
    <source>
        <dbReference type="PROSITE-ProRule" id="PRU01240"/>
    </source>
</evidence>
<keyword evidence="3 6" id="KW-0378">Hydrolase</keyword>